<organism evidence="2 3">
    <name type="scientific">Pararhodospirillum oryzae</name>
    <dbReference type="NCBI Taxonomy" id="478448"/>
    <lineage>
        <taxon>Bacteria</taxon>
        <taxon>Pseudomonadati</taxon>
        <taxon>Pseudomonadota</taxon>
        <taxon>Alphaproteobacteria</taxon>
        <taxon>Rhodospirillales</taxon>
        <taxon>Rhodospirillaceae</taxon>
        <taxon>Pararhodospirillum</taxon>
    </lineage>
</organism>
<dbReference type="AlphaFoldDB" id="A0A512H4P2"/>
<evidence type="ECO:0000313" key="3">
    <source>
        <dbReference type="Proteomes" id="UP000321567"/>
    </source>
</evidence>
<proteinExistence type="predicted"/>
<feature type="region of interest" description="Disordered" evidence="1">
    <location>
        <begin position="1"/>
        <end position="76"/>
    </location>
</feature>
<sequence>MPERPSSSPPASLPAAPTAPAFPNPQAPALSGAGSSPLSQPLTSSRRLGVAGDPEGRDAFGGLAPRTLGRPQRGVR</sequence>
<accession>A0A512H4P2</accession>
<keyword evidence="3" id="KW-1185">Reference proteome</keyword>
<gene>
    <name evidence="2" type="ORF">ROR02_05700</name>
</gene>
<reference evidence="2 3" key="1">
    <citation type="submission" date="2019-07" db="EMBL/GenBank/DDBJ databases">
        <title>Whole genome shotgun sequence of Rhodospirillum oryzae NBRC 107573.</title>
        <authorList>
            <person name="Hosoyama A."/>
            <person name="Uohara A."/>
            <person name="Ohji S."/>
            <person name="Ichikawa N."/>
        </authorList>
    </citation>
    <scope>NUCLEOTIDE SEQUENCE [LARGE SCALE GENOMIC DNA]</scope>
    <source>
        <strain evidence="2 3">NBRC 107573</strain>
    </source>
</reference>
<protein>
    <submittedName>
        <fullName evidence="2">Uncharacterized protein</fullName>
    </submittedName>
</protein>
<dbReference type="RefSeq" id="WP_147162500.1">
    <property type="nucleotide sequence ID" value="NZ_BJZO01000009.1"/>
</dbReference>
<name>A0A512H4P2_9PROT</name>
<dbReference type="EMBL" id="BJZO01000009">
    <property type="protein sequence ID" value="GEO80439.1"/>
    <property type="molecule type" value="Genomic_DNA"/>
</dbReference>
<evidence type="ECO:0000313" key="2">
    <source>
        <dbReference type="EMBL" id="GEO80439.1"/>
    </source>
</evidence>
<comment type="caution">
    <text evidence="2">The sequence shown here is derived from an EMBL/GenBank/DDBJ whole genome shotgun (WGS) entry which is preliminary data.</text>
</comment>
<evidence type="ECO:0000256" key="1">
    <source>
        <dbReference type="SAM" id="MobiDB-lite"/>
    </source>
</evidence>
<dbReference type="Proteomes" id="UP000321567">
    <property type="component" value="Unassembled WGS sequence"/>
</dbReference>
<feature type="compositionally biased region" description="Polar residues" evidence="1">
    <location>
        <begin position="33"/>
        <end position="46"/>
    </location>
</feature>